<protein>
    <submittedName>
        <fullName evidence="1">Uncharacterized protein</fullName>
    </submittedName>
</protein>
<evidence type="ECO:0000313" key="2">
    <source>
        <dbReference type="Proteomes" id="UP000006055"/>
    </source>
</evidence>
<dbReference type="KEGG" id="dti:Desti_0676"/>
<reference evidence="2" key="1">
    <citation type="submission" date="2012-06" db="EMBL/GenBank/DDBJ databases">
        <title>Complete sequence of chromosome of Desulfomonile tiedjei DSM 6799.</title>
        <authorList>
            <person name="Lucas S."/>
            <person name="Copeland A."/>
            <person name="Lapidus A."/>
            <person name="Glavina del Rio T."/>
            <person name="Dalin E."/>
            <person name="Tice H."/>
            <person name="Bruce D."/>
            <person name="Goodwin L."/>
            <person name="Pitluck S."/>
            <person name="Peters L."/>
            <person name="Ovchinnikova G."/>
            <person name="Zeytun A."/>
            <person name="Lu M."/>
            <person name="Kyrpides N."/>
            <person name="Mavromatis K."/>
            <person name="Ivanova N."/>
            <person name="Brettin T."/>
            <person name="Detter J.C."/>
            <person name="Han C."/>
            <person name="Larimer F."/>
            <person name="Land M."/>
            <person name="Hauser L."/>
            <person name="Markowitz V."/>
            <person name="Cheng J.-F."/>
            <person name="Hugenholtz P."/>
            <person name="Woyke T."/>
            <person name="Wu D."/>
            <person name="Spring S."/>
            <person name="Schroeder M."/>
            <person name="Brambilla E."/>
            <person name="Klenk H.-P."/>
            <person name="Eisen J.A."/>
        </authorList>
    </citation>
    <scope>NUCLEOTIDE SEQUENCE [LARGE SCALE GENOMIC DNA]</scope>
    <source>
        <strain evidence="2">ATCC 49306 / DSM 6799 / DCB-1</strain>
    </source>
</reference>
<proteinExistence type="predicted"/>
<accession>I4C1G1</accession>
<dbReference type="HOGENOM" id="CLU_1803031_0_0_7"/>
<dbReference type="EMBL" id="CP003360">
    <property type="protein sequence ID" value="AFM23402.1"/>
    <property type="molecule type" value="Genomic_DNA"/>
</dbReference>
<dbReference type="STRING" id="706587.Desti_0676"/>
<keyword evidence="2" id="KW-1185">Reference proteome</keyword>
<evidence type="ECO:0000313" key="1">
    <source>
        <dbReference type="EMBL" id="AFM23402.1"/>
    </source>
</evidence>
<organism evidence="1 2">
    <name type="scientific">Desulfomonile tiedjei (strain ATCC 49306 / DSM 6799 / DCB-1)</name>
    <dbReference type="NCBI Taxonomy" id="706587"/>
    <lineage>
        <taxon>Bacteria</taxon>
        <taxon>Pseudomonadati</taxon>
        <taxon>Thermodesulfobacteriota</taxon>
        <taxon>Desulfomonilia</taxon>
        <taxon>Desulfomonilales</taxon>
        <taxon>Desulfomonilaceae</taxon>
        <taxon>Desulfomonile</taxon>
    </lineage>
</organism>
<dbReference type="AlphaFoldDB" id="I4C1G1"/>
<sequence>MNDMKRAAVWLVLISYTLIACGDMLDSGCCRIEAAHASDEHSTQEHSHSKVLFVVHALSHSVVPENTQRVGPKHCCCVEQGGQTPGFPPHLIAKSHAPKPLNFPSAVASVSLDVPAVVPGTGSLYLLNNPGTAFIFPSIHTTILLI</sequence>
<dbReference type="Proteomes" id="UP000006055">
    <property type="component" value="Chromosome"/>
</dbReference>
<name>I4C1G1_DESTA</name>
<dbReference type="PROSITE" id="PS51257">
    <property type="entry name" value="PROKAR_LIPOPROTEIN"/>
    <property type="match status" value="1"/>
</dbReference>
<gene>
    <name evidence="1" type="ordered locus">Desti_0676</name>
</gene>